<feature type="region of interest" description="Disordered" evidence="10">
    <location>
        <begin position="38"/>
        <end position="93"/>
    </location>
</feature>
<evidence type="ECO:0000313" key="13">
    <source>
        <dbReference type="Proteomes" id="UP000778578"/>
    </source>
</evidence>
<evidence type="ECO:0000256" key="1">
    <source>
        <dbReference type="ARBA" id="ARBA00002494"/>
    </source>
</evidence>
<evidence type="ECO:0000259" key="11">
    <source>
        <dbReference type="PROSITE" id="PS51296"/>
    </source>
</evidence>
<organism evidence="12 13">
    <name type="scientific">Actinacidiphila acidipaludis</name>
    <dbReference type="NCBI Taxonomy" id="2873382"/>
    <lineage>
        <taxon>Bacteria</taxon>
        <taxon>Bacillati</taxon>
        <taxon>Actinomycetota</taxon>
        <taxon>Actinomycetes</taxon>
        <taxon>Kitasatosporales</taxon>
        <taxon>Streptomycetaceae</taxon>
        <taxon>Actinacidiphila</taxon>
    </lineage>
</organism>
<feature type="compositionally biased region" description="Low complexity" evidence="10">
    <location>
        <begin position="38"/>
        <end position="48"/>
    </location>
</feature>
<evidence type="ECO:0000256" key="5">
    <source>
        <dbReference type="ARBA" id="ARBA00023004"/>
    </source>
</evidence>
<feature type="compositionally biased region" description="Polar residues" evidence="10">
    <location>
        <begin position="49"/>
        <end position="61"/>
    </location>
</feature>
<evidence type="ECO:0000313" key="12">
    <source>
        <dbReference type="EMBL" id="MBY8882337.1"/>
    </source>
</evidence>
<feature type="domain" description="Rieske" evidence="11">
    <location>
        <begin position="84"/>
        <end position="176"/>
    </location>
</feature>
<evidence type="ECO:0000256" key="6">
    <source>
        <dbReference type="ARBA" id="ARBA00023014"/>
    </source>
</evidence>
<dbReference type="InterPro" id="IPR036922">
    <property type="entry name" value="Rieske_2Fe-2S_sf"/>
</dbReference>
<comment type="function">
    <text evidence="1">Iron-sulfur subunit of the cytochrome bc1 complex, an essential component of the respiratory electron transport chain required for ATP synthesis. The bc1 complex catalyzes the oxidation of menaquinol and the reduction of cytochrome c in the respiratory chain. The bc1 complex operates through a Q-cycle mechanism that couples electron transfer to generation of the proton gradient that drives ATP synthesis.</text>
</comment>
<dbReference type="PANTHER" id="PTHR10134">
    <property type="entry name" value="CYTOCHROME B-C1 COMPLEX SUBUNIT RIESKE, MITOCHONDRIAL"/>
    <property type="match status" value="1"/>
</dbReference>
<dbReference type="Gene3D" id="2.102.10.10">
    <property type="entry name" value="Rieske [2Fe-2S] iron-sulphur domain"/>
    <property type="match status" value="1"/>
</dbReference>
<keyword evidence="13" id="KW-1185">Reference proteome</keyword>
<protein>
    <recommendedName>
        <fullName evidence="2">Cytochrome bc1 complex Rieske iron-sulfur subunit</fullName>
    </recommendedName>
    <alternativeName>
        <fullName evidence="8">Cytochrome bc1 reductase complex subunit QcrA</fullName>
    </alternativeName>
</protein>
<proteinExistence type="predicted"/>
<gene>
    <name evidence="12" type="ORF">K7862_32580</name>
</gene>
<reference evidence="12 13" key="1">
    <citation type="submission" date="2021-08" db="EMBL/GenBank/DDBJ databases">
        <title>WGS of actinomycetes from Thailand.</title>
        <authorList>
            <person name="Thawai C."/>
        </authorList>
    </citation>
    <scope>NUCLEOTIDE SEQUENCE [LARGE SCALE GENOMIC DNA]</scope>
    <source>
        <strain evidence="12 13">PLK6-54</strain>
    </source>
</reference>
<comment type="cofactor">
    <cofactor evidence="9">
        <name>[2Fe-2S] cluster</name>
        <dbReference type="ChEBI" id="CHEBI:190135"/>
    </cofactor>
</comment>
<evidence type="ECO:0000256" key="2">
    <source>
        <dbReference type="ARBA" id="ARBA00015816"/>
    </source>
</evidence>
<keyword evidence="7" id="KW-1015">Disulfide bond</keyword>
<dbReference type="RefSeq" id="WP_222968562.1">
    <property type="nucleotide sequence ID" value="NZ_JAINZZ010000070.1"/>
</dbReference>
<evidence type="ECO:0000256" key="7">
    <source>
        <dbReference type="ARBA" id="ARBA00023157"/>
    </source>
</evidence>
<dbReference type="InterPro" id="IPR005805">
    <property type="entry name" value="Rieske_Fe-S_prot_C"/>
</dbReference>
<keyword evidence="6" id="KW-0411">Iron-sulfur</keyword>
<sequence length="177" mass="16687">MAETPATPGTPGFPESVARRTVVAAAGGAGLAAVLTACGSSGSGSDDSPTVSAGDTTSDAGSTQPSDSAAPTTSAAGSGSSGGGGLAKTSEIPVGGGKVFADQKVVVTQPTAGQFKAFSAVCTHQGCTVASVSGGTINCPCHGSRFHVADGSVANGPAQAPLPSKQVRVAGGEISLA</sequence>
<evidence type="ECO:0000256" key="3">
    <source>
        <dbReference type="ARBA" id="ARBA00022714"/>
    </source>
</evidence>
<dbReference type="EMBL" id="JAINZZ010000070">
    <property type="protein sequence ID" value="MBY8882337.1"/>
    <property type="molecule type" value="Genomic_DNA"/>
</dbReference>
<keyword evidence="5" id="KW-0408">Iron</keyword>
<dbReference type="SUPFAM" id="SSF50022">
    <property type="entry name" value="ISP domain"/>
    <property type="match status" value="1"/>
</dbReference>
<feature type="compositionally biased region" description="Low complexity" evidence="10">
    <location>
        <begin position="62"/>
        <end position="78"/>
    </location>
</feature>
<dbReference type="PRINTS" id="PR00162">
    <property type="entry name" value="RIESKE"/>
</dbReference>
<evidence type="ECO:0000256" key="10">
    <source>
        <dbReference type="SAM" id="MobiDB-lite"/>
    </source>
</evidence>
<dbReference type="InterPro" id="IPR006311">
    <property type="entry name" value="TAT_signal"/>
</dbReference>
<dbReference type="Proteomes" id="UP000778578">
    <property type="component" value="Unassembled WGS sequence"/>
</dbReference>
<name>A0ABS7QGP5_9ACTN</name>
<evidence type="ECO:0000256" key="8">
    <source>
        <dbReference type="ARBA" id="ARBA00029586"/>
    </source>
</evidence>
<keyword evidence="3" id="KW-0001">2Fe-2S</keyword>
<dbReference type="Pfam" id="PF00355">
    <property type="entry name" value="Rieske"/>
    <property type="match status" value="1"/>
</dbReference>
<dbReference type="PROSITE" id="PS51296">
    <property type="entry name" value="RIESKE"/>
    <property type="match status" value="1"/>
</dbReference>
<dbReference type="PROSITE" id="PS51318">
    <property type="entry name" value="TAT"/>
    <property type="match status" value="1"/>
</dbReference>
<evidence type="ECO:0000256" key="9">
    <source>
        <dbReference type="ARBA" id="ARBA00034078"/>
    </source>
</evidence>
<dbReference type="InterPro" id="IPR017941">
    <property type="entry name" value="Rieske_2Fe-2S"/>
</dbReference>
<dbReference type="InterPro" id="IPR014349">
    <property type="entry name" value="Rieske_Fe-S_prot"/>
</dbReference>
<dbReference type="CDD" id="cd03467">
    <property type="entry name" value="Rieske"/>
    <property type="match status" value="1"/>
</dbReference>
<evidence type="ECO:0000256" key="4">
    <source>
        <dbReference type="ARBA" id="ARBA00022723"/>
    </source>
</evidence>
<keyword evidence="4" id="KW-0479">Metal-binding</keyword>
<accession>A0ABS7QGP5</accession>
<comment type="caution">
    <text evidence="12">The sequence shown here is derived from an EMBL/GenBank/DDBJ whole genome shotgun (WGS) entry which is preliminary data.</text>
</comment>